<dbReference type="InterPro" id="IPR039471">
    <property type="entry name" value="CXorf65-like"/>
</dbReference>
<evidence type="ECO:0000256" key="1">
    <source>
        <dbReference type="SAM" id="Coils"/>
    </source>
</evidence>
<protein>
    <submittedName>
        <fullName evidence="3">Uncharacterized protein</fullName>
    </submittedName>
</protein>
<feature type="compositionally biased region" description="Basic residues" evidence="2">
    <location>
        <begin position="140"/>
        <end position="152"/>
    </location>
</feature>
<dbReference type="PANTHER" id="PTHR33887:SF5">
    <property type="entry name" value="PB1 DOMAIN-CONTAINING PROTEIN"/>
    <property type="match status" value="1"/>
</dbReference>
<reference evidence="3 4" key="1">
    <citation type="submission" date="2024-11" db="EMBL/GenBank/DDBJ databases">
        <title>Chromosome-level genome assembly of the freshwater bivalve Anodonta woodiana.</title>
        <authorList>
            <person name="Chen X."/>
        </authorList>
    </citation>
    <scope>NUCLEOTIDE SEQUENCE [LARGE SCALE GENOMIC DNA]</scope>
    <source>
        <strain evidence="3">MN2024</strain>
        <tissue evidence="3">Gills</tissue>
    </source>
</reference>
<sequence>MYVCMYEYNEREIFNPACRTNLLLKMIKKKCHCGQEVDIELSDEIGNIKHLREALNKYANEVLEEREILVLLRVEKSSKKNPGVSYVPLLNAIPEDFMAQLSVSCDRKGSRPNSQRVQSNTRRIKIDSREKSDGSLKSAKANKRPKSHHHKS</sequence>
<evidence type="ECO:0000256" key="2">
    <source>
        <dbReference type="SAM" id="MobiDB-lite"/>
    </source>
</evidence>
<dbReference type="Pfam" id="PF15874">
    <property type="entry name" value="Il2rg"/>
    <property type="match status" value="1"/>
</dbReference>
<organism evidence="3 4">
    <name type="scientific">Sinanodonta woodiana</name>
    <name type="common">Chinese pond mussel</name>
    <name type="synonym">Anodonta woodiana</name>
    <dbReference type="NCBI Taxonomy" id="1069815"/>
    <lineage>
        <taxon>Eukaryota</taxon>
        <taxon>Metazoa</taxon>
        <taxon>Spiralia</taxon>
        <taxon>Lophotrochozoa</taxon>
        <taxon>Mollusca</taxon>
        <taxon>Bivalvia</taxon>
        <taxon>Autobranchia</taxon>
        <taxon>Heteroconchia</taxon>
        <taxon>Palaeoheterodonta</taxon>
        <taxon>Unionida</taxon>
        <taxon>Unionoidea</taxon>
        <taxon>Unionidae</taxon>
        <taxon>Unioninae</taxon>
        <taxon>Sinanodonta</taxon>
    </lineage>
</organism>
<proteinExistence type="predicted"/>
<feature type="compositionally biased region" description="Basic and acidic residues" evidence="2">
    <location>
        <begin position="124"/>
        <end position="134"/>
    </location>
</feature>
<keyword evidence="4" id="KW-1185">Reference proteome</keyword>
<feature type="region of interest" description="Disordered" evidence="2">
    <location>
        <begin position="104"/>
        <end position="152"/>
    </location>
</feature>
<feature type="compositionally biased region" description="Polar residues" evidence="2">
    <location>
        <begin position="111"/>
        <end position="121"/>
    </location>
</feature>
<evidence type="ECO:0000313" key="4">
    <source>
        <dbReference type="Proteomes" id="UP001634394"/>
    </source>
</evidence>
<gene>
    <name evidence="3" type="ORF">ACJMK2_014116</name>
</gene>
<dbReference type="AlphaFoldDB" id="A0ABD3V0F6"/>
<keyword evidence="1" id="KW-0175">Coiled coil</keyword>
<comment type="caution">
    <text evidence="3">The sequence shown here is derived from an EMBL/GenBank/DDBJ whole genome shotgun (WGS) entry which is preliminary data.</text>
</comment>
<accession>A0ABD3V0F6</accession>
<name>A0ABD3V0F6_SINWO</name>
<feature type="coiled-coil region" evidence="1">
    <location>
        <begin position="41"/>
        <end position="68"/>
    </location>
</feature>
<evidence type="ECO:0000313" key="3">
    <source>
        <dbReference type="EMBL" id="KAL3854880.1"/>
    </source>
</evidence>
<dbReference type="PANTHER" id="PTHR33887">
    <property type="entry name" value="PB1 DOMAIN-CONTAINING PROTEIN"/>
    <property type="match status" value="1"/>
</dbReference>
<dbReference type="Proteomes" id="UP001634394">
    <property type="component" value="Unassembled WGS sequence"/>
</dbReference>
<dbReference type="EMBL" id="JBJQND010000014">
    <property type="protein sequence ID" value="KAL3854880.1"/>
    <property type="molecule type" value="Genomic_DNA"/>
</dbReference>